<feature type="transmembrane region" description="Helical" evidence="1">
    <location>
        <begin position="266"/>
        <end position="288"/>
    </location>
</feature>
<dbReference type="AlphaFoldDB" id="A0A2M7G0C2"/>
<accession>A0A2M7G0C2</accession>
<evidence type="ECO:0000313" key="2">
    <source>
        <dbReference type="EMBL" id="PIW15044.1"/>
    </source>
</evidence>
<protein>
    <submittedName>
        <fullName evidence="2">NnrS family protein</fullName>
    </submittedName>
</protein>
<sequence>MDLNIKLKQQESPKILEHYGLWGLGFRPLFLAGMGAALLLMSLWIFQISGLIQPLSAWPPTLWHGHEMVFGFSGAIIAGFLLTASANWSGNKGTSGFKLQSLIFFWLLARILILSKQSPLLSLLAELCFWVDLSYLLLPNLKGKNRVFWLLLGLMTGADLLTCLDAAGLARGLGIPALHFAIGIIVAMITVISGRVLPFFTEKALPSAQVRRWEGLDRWVLGLTLAYAVLQILPIAPIFLAILALSAGSLHLLRWIVWNPWQTRKIPILSILFIGYFWLIVGFFFQAFSQLGLLPTSSATHAWTVGAIGVMIYAMVSRVSLGHTGRPIQASKAIVSGYLCVNLAALLRILPAWLPNQSTDWVLAAGIFWSLAFGLLCFQYIPVLIRPRLDGKPG</sequence>
<dbReference type="Proteomes" id="UP000231019">
    <property type="component" value="Unassembled WGS sequence"/>
</dbReference>
<feature type="transmembrane region" description="Helical" evidence="1">
    <location>
        <begin position="333"/>
        <end position="355"/>
    </location>
</feature>
<feature type="transmembrane region" description="Helical" evidence="1">
    <location>
        <begin position="361"/>
        <end position="385"/>
    </location>
</feature>
<gene>
    <name evidence="2" type="ORF">COW36_19160</name>
</gene>
<organism evidence="2 3">
    <name type="scientific">bacterium (Candidatus Blackallbacteria) CG17_big_fil_post_rev_8_21_14_2_50_48_46</name>
    <dbReference type="NCBI Taxonomy" id="2014261"/>
    <lineage>
        <taxon>Bacteria</taxon>
        <taxon>Candidatus Blackallbacteria</taxon>
    </lineage>
</organism>
<feature type="transmembrane region" description="Helical" evidence="1">
    <location>
        <begin position="95"/>
        <end position="113"/>
    </location>
</feature>
<keyword evidence="1" id="KW-0812">Transmembrane</keyword>
<dbReference type="EMBL" id="PFFQ01000054">
    <property type="protein sequence ID" value="PIW15044.1"/>
    <property type="molecule type" value="Genomic_DNA"/>
</dbReference>
<dbReference type="InterPro" id="IPR010266">
    <property type="entry name" value="NnrS"/>
</dbReference>
<feature type="transmembrane region" description="Helical" evidence="1">
    <location>
        <begin position="177"/>
        <end position="200"/>
    </location>
</feature>
<reference evidence="2 3" key="1">
    <citation type="submission" date="2017-09" db="EMBL/GenBank/DDBJ databases">
        <title>Depth-based differentiation of microbial function through sediment-hosted aquifers and enrichment of novel symbionts in the deep terrestrial subsurface.</title>
        <authorList>
            <person name="Probst A.J."/>
            <person name="Ladd B."/>
            <person name="Jarett J.K."/>
            <person name="Geller-Mcgrath D.E."/>
            <person name="Sieber C.M."/>
            <person name="Emerson J.B."/>
            <person name="Anantharaman K."/>
            <person name="Thomas B.C."/>
            <person name="Malmstrom R."/>
            <person name="Stieglmeier M."/>
            <person name="Klingl A."/>
            <person name="Woyke T."/>
            <person name="Ryan C.M."/>
            <person name="Banfield J.F."/>
        </authorList>
    </citation>
    <scope>NUCLEOTIDE SEQUENCE [LARGE SCALE GENOMIC DNA]</scope>
    <source>
        <strain evidence="2">CG17_big_fil_post_rev_8_21_14_2_50_48_46</strain>
    </source>
</reference>
<feature type="transmembrane region" description="Helical" evidence="1">
    <location>
        <begin position="300"/>
        <end position="321"/>
    </location>
</feature>
<keyword evidence="1" id="KW-1133">Transmembrane helix</keyword>
<proteinExistence type="predicted"/>
<keyword evidence="1" id="KW-0472">Membrane</keyword>
<feature type="transmembrane region" description="Helical" evidence="1">
    <location>
        <begin position="29"/>
        <end position="48"/>
    </location>
</feature>
<dbReference type="Pfam" id="PF05940">
    <property type="entry name" value="NnrS"/>
    <property type="match status" value="1"/>
</dbReference>
<feature type="transmembrane region" description="Helical" evidence="1">
    <location>
        <begin position="220"/>
        <end position="245"/>
    </location>
</feature>
<feature type="transmembrane region" description="Helical" evidence="1">
    <location>
        <begin position="147"/>
        <end position="170"/>
    </location>
</feature>
<evidence type="ECO:0000256" key="1">
    <source>
        <dbReference type="SAM" id="Phobius"/>
    </source>
</evidence>
<feature type="transmembrane region" description="Helical" evidence="1">
    <location>
        <begin position="69"/>
        <end position="89"/>
    </location>
</feature>
<name>A0A2M7G0C2_9BACT</name>
<evidence type="ECO:0000313" key="3">
    <source>
        <dbReference type="Proteomes" id="UP000231019"/>
    </source>
</evidence>
<comment type="caution">
    <text evidence="2">The sequence shown here is derived from an EMBL/GenBank/DDBJ whole genome shotgun (WGS) entry which is preliminary data.</text>
</comment>